<proteinExistence type="predicted"/>
<protein>
    <submittedName>
        <fullName evidence="2">Uncharacterized protein</fullName>
    </submittedName>
</protein>
<dbReference type="RefSeq" id="WP_184791525.1">
    <property type="nucleotide sequence ID" value="NZ_BONT01000060.1"/>
</dbReference>
<keyword evidence="1" id="KW-1133">Transmembrane helix</keyword>
<name>A0A841FSG4_9ACTN</name>
<sequence length="212" mass="23718">MHPTQQSEPAPDAVWSRHGGRRHLLVLLLGVLLFAVLTALLVNAFATGDFADGGEKVIGGVLTVGCSLTLVMFIVAAVVMPRRRHRLPGVAIDAAGIWWLREERLRLVAWSQISAVGVGFLRPPKVSGPIRTRDNWAIEVFLRVPEPPSPYLSDWVVAEQPPRPGLPAERLRYVMFSGRDRHELRQAVARHAPESWIGEYERRWTRLGVFGK</sequence>
<evidence type="ECO:0000256" key="1">
    <source>
        <dbReference type="SAM" id="Phobius"/>
    </source>
</evidence>
<keyword evidence="1" id="KW-0812">Transmembrane</keyword>
<accession>A0A841FSG4</accession>
<dbReference type="Proteomes" id="UP000548476">
    <property type="component" value="Unassembled WGS sequence"/>
</dbReference>
<keyword evidence="1" id="KW-0472">Membrane</keyword>
<evidence type="ECO:0000313" key="3">
    <source>
        <dbReference type="Proteomes" id="UP000548476"/>
    </source>
</evidence>
<comment type="caution">
    <text evidence="2">The sequence shown here is derived from an EMBL/GenBank/DDBJ whole genome shotgun (WGS) entry which is preliminary data.</text>
</comment>
<dbReference type="EMBL" id="JACHGT010000018">
    <property type="protein sequence ID" value="MBB6038744.1"/>
    <property type="molecule type" value="Genomic_DNA"/>
</dbReference>
<reference evidence="2 3" key="1">
    <citation type="submission" date="2020-08" db="EMBL/GenBank/DDBJ databases">
        <title>Genomic Encyclopedia of Type Strains, Phase IV (KMG-IV): sequencing the most valuable type-strain genomes for metagenomic binning, comparative biology and taxonomic classification.</title>
        <authorList>
            <person name="Goeker M."/>
        </authorList>
    </citation>
    <scope>NUCLEOTIDE SEQUENCE [LARGE SCALE GENOMIC DNA]</scope>
    <source>
        <strain evidence="2 3">YIM 65646</strain>
    </source>
</reference>
<feature type="transmembrane region" description="Helical" evidence="1">
    <location>
        <begin position="24"/>
        <end position="45"/>
    </location>
</feature>
<keyword evidence="3" id="KW-1185">Reference proteome</keyword>
<feature type="transmembrane region" description="Helical" evidence="1">
    <location>
        <begin position="57"/>
        <end position="79"/>
    </location>
</feature>
<organism evidence="2 3">
    <name type="scientific">Phytomonospora endophytica</name>
    <dbReference type="NCBI Taxonomy" id="714109"/>
    <lineage>
        <taxon>Bacteria</taxon>
        <taxon>Bacillati</taxon>
        <taxon>Actinomycetota</taxon>
        <taxon>Actinomycetes</taxon>
        <taxon>Micromonosporales</taxon>
        <taxon>Micromonosporaceae</taxon>
        <taxon>Phytomonospora</taxon>
    </lineage>
</organism>
<evidence type="ECO:0000313" key="2">
    <source>
        <dbReference type="EMBL" id="MBB6038744.1"/>
    </source>
</evidence>
<gene>
    <name evidence="2" type="ORF">HNR73_006630</name>
</gene>
<dbReference type="AlphaFoldDB" id="A0A841FSG4"/>